<evidence type="ECO:0000256" key="1">
    <source>
        <dbReference type="ARBA" id="ARBA00001946"/>
    </source>
</evidence>
<keyword evidence="13" id="KW-1185">Reference proteome</keyword>
<keyword evidence="4" id="KW-0540">Nuclease</keyword>
<dbReference type="GO" id="GO:0016787">
    <property type="term" value="F:hydrolase activity"/>
    <property type="evidence" value="ECO:0007669"/>
    <property type="project" value="UniProtKB-KW"/>
</dbReference>
<protein>
    <submittedName>
        <fullName evidence="12">Ribonuclease G</fullName>
        <ecNumber evidence="12">3.1.26.-</ecNumber>
    </submittedName>
</protein>
<feature type="domain" description="S1 motif" evidence="11">
    <location>
        <begin position="39"/>
        <end position="117"/>
    </location>
</feature>
<evidence type="ECO:0000256" key="5">
    <source>
        <dbReference type="ARBA" id="ARBA00022723"/>
    </source>
</evidence>
<evidence type="ECO:0000313" key="13">
    <source>
        <dbReference type="Proteomes" id="UP000838686"/>
    </source>
</evidence>
<dbReference type="EC" id="3.1.26.-" evidence="12"/>
<keyword evidence="5" id="KW-0479">Metal-binding</keyword>
<accession>A0ABM9C785</accession>
<sequence length="411" mass="46455">MKQMLIHGQSDMLQTAIIQEGQLIEYDMEKSTVAGQLVGSIYKGRVINVLPGMQAAFVDIGFNKNAFLYIDDVLHPNLERQPKEKPPITQLLKAGQEVVVQIMKEPLGSKGARVTTHYSLPGRFLVYMPHADYVGVSKKVSGEQERGRLRSIGESIRQSGEGVIMRTAADSESYDSLQSDLELLREIWTGIENRAKVGTAPAELHREAGLVHRLVRDLLNAQMDEVWINDSGRYEEMERLMREMAPAMLPRLKLYEAGNSASLFDRYGVNEQLHSAFERRIQLGSGGDLIWDQTEALTVVDVNTGRFVGTSDLEDTVFKTNMEAAEQIARLLRLRDVGGIIIIDFIDMEQHAHREQIMARLEQIMREDRTKCQVVGWTRLGLLEMTRKKVREHALSPRHETCSVCKGRGKL</sequence>
<dbReference type="Proteomes" id="UP000838686">
    <property type="component" value="Unassembled WGS sequence"/>
</dbReference>
<proteinExistence type="predicted"/>
<keyword evidence="8" id="KW-0460">Magnesium</keyword>
<dbReference type="EMBL" id="CAKMMF010000010">
    <property type="protein sequence ID" value="CAH1204211.1"/>
    <property type="molecule type" value="Genomic_DNA"/>
</dbReference>
<comment type="caution">
    <text evidence="12">The sequence shown here is derived from an EMBL/GenBank/DDBJ whole genome shotgun (WGS) entry which is preliminary data.</text>
</comment>
<keyword evidence="3" id="KW-0997">Cell inner membrane</keyword>
<evidence type="ECO:0000259" key="11">
    <source>
        <dbReference type="PROSITE" id="PS50126"/>
    </source>
</evidence>
<keyword evidence="9" id="KW-0694">RNA-binding</keyword>
<dbReference type="NCBIfam" id="TIGR00757">
    <property type="entry name" value="RNaseEG"/>
    <property type="match status" value="1"/>
</dbReference>
<keyword evidence="2" id="KW-1003">Cell membrane</keyword>
<keyword evidence="7 12" id="KW-0378">Hydrolase</keyword>
<dbReference type="InterPro" id="IPR003029">
    <property type="entry name" value="S1_domain"/>
</dbReference>
<keyword evidence="10" id="KW-0472">Membrane</keyword>
<dbReference type="SMART" id="SM00316">
    <property type="entry name" value="S1"/>
    <property type="match status" value="1"/>
</dbReference>
<dbReference type="InterPro" id="IPR004659">
    <property type="entry name" value="RNase_E/G"/>
</dbReference>
<keyword evidence="6" id="KW-0255">Endonuclease</keyword>
<dbReference type="InterPro" id="IPR019307">
    <property type="entry name" value="RNA-bd_AU-1/RNase_E/G"/>
</dbReference>
<organism evidence="12 13">
    <name type="scientific">Paenibacillus plantiphilus</name>
    <dbReference type="NCBI Taxonomy" id="2905650"/>
    <lineage>
        <taxon>Bacteria</taxon>
        <taxon>Bacillati</taxon>
        <taxon>Bacillota</taxon>
        <taxon>Bacilli</taxon>
        <taxon>Bacillales</taxon>
        <taxon>Paenibacillaceae</taxon>
        <taxon>Paenibacillus</taxon>
    </lineage>
</organism>
<evidence type="ECO:0000256" key="10">
    <source>
        <dbReference type="ARBA" id="ARBA00023136"/>
    </source>
</evidence>
<dbReference type="PROSITE" id="PS50126">
    <property type="entry name" value="S1"/>
    <property type="match status" value="1"/>
</dbReference>
<comment type="cofactor">
    <cofactor evidence="1">
        <name>Mg(2+)</name>
        <dbReference type="ChEBI" id="CHEBI:18420"/>
    </cofactor>
</comment>
<dbReference type="InterPro" id="IPR012340">
    <property type="entry name" value="NA-bd_OB-fold"/>
</dbReference>
<dbReference type="PANTHER" id="PTHR30001">
    <property type="entry name" value="RIBONUCLEASE"/>
    <property type="match status" value="1"/>
</dbReference>
<evidence type="ECO:0000256" key="9">
    <source>
        <dbReference type="ARBA" id="ARBA00022884"/>
    </source>
</evidence>
<evidence type="ECO:0000256" key="4">
    <source>
        <dbReference type="ARBA" id="ARBA00022722"/>
    </source>
</evidence>
<name>A0ABM9C785_9BACL</name>
<dbReference type="Pfam" id="PF10150">
    <property type="entry name" value="RNase_E_G"/>
    <property type="match status" value="1"/>
</dbReference>
<evidence type="ECO:0000256" key="2">
    <source>
        <dbReference type="ARBA" id="ARBA00022475"/>
    </source>
</evidence>
<dbReference type="RefSeq" id="WP_236341577.1">
    <property type="nucleotide sequence ID" value="NZ_CAKMMF010000010.1"/>
</dbReference>
<evidence type="ECO:0000256" key="6">
    <source>
        <dbReference type="ARBA" id="ARBA00022759"/>
    </source>
</evidence>
<dbReference type="SUPFAM" id="SSF50249">
    <property type="entry name" value="Nucleic acid-binding proteins"/>
    <property type="match status" value="1"/>
</dbReference>
<dbReference type="PANTHER" id="PTHR30001:SF1">
    <property type="entry name" value="RIBONUCLEASE E_G-LIKE PROTEIN, CHLOROPLASTIC"/>
    <property type="match status" value="1"/>
</dbReference>
<dbReference type="CDD" id="cd04453">
    <property type="entry name" value="S1_RNase_E"/>
    <property type="match status" value="1"/>
</dbReference>
<gene>
    <name evidence="12" type="primary">rng</name>
    <name evidence="12" type="ORF">PAECIP111893_02188</name>
</gene>
<evidence type="ECO:0000256" key="3">
    <source>
        <dbReference type="ARBA" id="ARBA00022519"/>
    </source>
</evidence>
<dbReference type="Gene3D" id="2.40.50.140">
    <property type="entry name" value="Nucleic acid-binding proteins"/>
    <property type="match status" value="1"/>
</dbReference>
<reference evidence="12" key="1">
    <citation type="submission" date="2022-01" db="EMBL/GenBank/DDBJ databases">
        <authorList>
            <person name="Criscuolo A."/>
        </authorList>
    </citation>
    <scope>NUCLEOTIDE SEQUENCE</scope>
    <source>
        <strain evidence="12">CIP111893</strain>
    </source>
</reference>
<evidence type="ECO:0000256" key="7">
    <source>
        <dbReference type="ARBA" id="ARBA00022801"/>
    </source>
</evidence>
<evidence type="ECO:0000256" key="8">
    <source>
        <dbReference type="ARBA" id="ARBA00022842"/>
    </source>
</evidence>
<evidence type="ECO:0000313" key="12">
    <source>
        <dbReference type="EMBL" id="CAH1204211.1"/>
    </source>
</evidence>